<dbReference type="EnsemblPlants" id="KQK96929">
    <property type="protein sequence ID" value="KQK96929"/>
    <property type="gene ID" value="SETIT_012884mg"/>
</dbReference>
<dbReference type="InParanoid" id="K3YF67"/>
<reference evidence="2" key="1">
    <citation type="journal article" date="2012" name="Nat. Biotechnol.">
        <title>Reference genome sequence of the model plant Setaria.</title>
        <authorList>
            <person name="Bennetzen J.L."/>
            <person name="Schmutz J."/>
            <person name="Wang H."/>
            <person name="Percifield R."/>
            <person name="Hawkins J."/>
            <person name="Pontaroli A.C."/>
            <person name="Estep M."/>
            <person name="Feng L."/>
            <person name="Vaughn J.N."/>
            <person name="Grimwood J."/>
            <person name="Jenkins J."/>
            <person name="Barry K."/>
            <person name="Lindquist E."/>
            <person name="Hellsten U."/>
            <person name="Deshpande S."/>
            <person name="Wang X."/>
            <person name="Wu X."/>
            <person name="Mitros T."/>
            <person name="Triplett J."/>
            <person name="Yang X."/>
            <person name="Ye C.Y."/>
            <person name="Mauro-Herrera M."/>
            <person name="Wang L."/>
            <person name="Li P."/>
            <person name="Sharma M."/>
            <person name="Sharma R."/>
            <person name="Ronald P.C."/>
            <person name="Panaud O."/>
            <person name="Kellogg E.A."/>
            <person name="Brutnell T.P."/>
            <person name="Doust A.N."/>
            <person name="Tuskan G.A."/>
            <person name="Rokhsar D."/>
            <person name="Devos K.M."/>
        </authorList>
    </citation>
    <scope>NUCLEOTIDE SEQUENCE [LARGE SCALE GENOMIC DNA]</scope>
    <source>
        <strain evidence="2">cv. Yugu1</strain>
    </source>
</reference>
<dbReference type="Proteomes" id="UP000004995">
    <property type="component" value="Unassembled WGS sequence"/>
</dbReference>
<evidence type="ECO:0000313" key="1">
    <source>
        <dbReference type="EnsemblPlants" id="KQK96929"/>
    </source>
</evidence>
<dbReference type="HOGENOM" id="CLU_3351988_0_0_1"/>
<dbReference type="AlphaFoldDB" id="K3YF67"/>
<reference evidence="1" key="2">
    <citation type="submission" date="2018-08" db="UniProtKB">
        <authorList>
            <consortium name="EnsemblPlants"/>
        </authorList>
    </citation>
    <scope>IDENTIFICATION</scope>
    <source>
        <strain evidence="1">Yugu1</strain>
    </source>
</reference>
<name>K3YF67_SETIT</name>
<protein>
    <submittedName>
        <fullName evidence="1">Uncharacterized protein</fullName>
    </submittedName>
</protein>
<proteinExistence type="predicted"/>
<dbReference type="EMBL" id="AGNK02004309">
    <property type="status" value="NOT_ANNOTATED_CDS"/>
    <property type="molecule type" value="Genomic_DNA"/>
</dbReference>
<keyword evidence="2" id="KW-1185">Reference proteome</keyword>
<evidence type="ECO:0000313" key="2">
    <source>
        <dbReference type="Proteomes" id="UP000004995"/>
    </source>
</evidence>
<accession>K3YF67</accession>
<organism evidence="1 2">
    <name type="scientific">Setaria italica</name>
    <name type="common">Foxtail millet</name>
    <name type="synonym">Panicum italicum</name>
    <dbReference type="NCBI Taxonomy" id="4555"/>
    <lineage>
        <taxon>Eukaryota</taxon>
        <taxon>Viridiplantae</taxon>
        <taxon>Streptophyta</taxon>
        <taxon>Embryophyta</taxon>
        <taxon>Tracheophyta</taxon>
        <taxon>Spermatophyta</taxon>
        <taxon>Magnoliopsida</taxon>
        <taxon>Liliopsida</taxon>
        <taxon>Poales</taxon>
        <taxon>Poaceae</taxon>
        <taxon>PACMAD clade</taxon>
        <taxon>Panicoideae</taxon>
        <taxon>Panicodae</taxon>
        <taxon>Paniceae</taxon>
        <taxon>Cenchrinae</taxon>
        <taxon>Setaria</taxon>
    </lineage>
</organism>
<sequence length="37" mass="3960">MPPPSDAGGAWEAGAARPPVTNQWPVSYLIMFNLLFG</sequence>
<dbReference type="Gramene" id="KQK96929">
    <property type="protein sequence ID" value="KQK96929"/>
    <property type="gene ID" value="SETIT_012884mg"/>
</dbReference>